<keyword evidence="1" id="KW-0472">Membrane</keyword>
<dbReference type="GO" id="GO:0006629">
    <property type="term" value="P:lipid metabolic process"/>
    <property type="evidence" value="ECO:0007669"/>
    <property type="project" value="InterPro"/>
</dbReference>
<proteinExistence type="predicted"/>
<accession>A0AAX0PUD4</accession>
<dbReference type="PANTHER" id="PTHR46211:SF14">
    <property type="entry name" value="GLYCEROPHOSPHODIESTER PHOSPHODIESTERASE"/>
    <property type="match status" value="1"/>
</dbReference>
<dbReference type="RefSeq" id="WP_095154620.1">
    <property type="nucleotide sequence ID" value="NZ_NIBB01000060.1"/>
</dbReference>
<protein>
    <submittedName>
        <fullName evidence="3">Glycerophosphodiester phosphodiesterase</fullName>
    </submittedName>
</protein>
<dbReference type="PROSITE" id="PS51704">
    <property type="entry name" value="GP_PDE"/>
    <property type="match status" value="1"/>
</dbReference>
<feature type="transmembrane region" description="Helical" evidence="1">
    <location>
        <begin position="6"/>
        <end position="28"/>
    </location>
</feature>
<reference evidence="3 4" key="1">
    <citation type="submission" date="2017-05" db="EMBL/GenBank/DDBJ databases">
        <title>Lactobacillus johnsonii from commercial turkeys.</title>
        <authorList>
            <person name="Johnson T.J."/>
            <person name="Youmans B."/>
        </authorList>
    </citation>
    <scope>NUCLEOTIDE SEQUENCE [LARGE SCALE GENOMIC DNA]</scope>
    <source>
        <strain evidence="3 4">UMNLJ54</strain>
    </source>
</reference>
<dbReference type="SUPFAM" id="SSF51695">
    <property type="entry name" value="PLC-like phosphodiesterases"/>
    <property type="match status" value="1"/>
</dbReference>
<dbReference type="GO" id="GO:0008081">
    <property type="term" value="F:phosphoric diester hydrolase activity"/>
    <property type="evidence" value="ECO:0007669"/>
    <property type="project" value="InterPro"/>
</dbReference>
<evidence type="ECO:0000256" key="1">
    <source>
        <dbReference type="SAM" id="Phobius"/>
    </source>
</evidence>
<dbReference type="PANTHER" id="PTHR46211">
    <property type="entry name" value="GLYCEROPHOSPHORYL DIESTER PHOSPHODIESTERASE"/>
    <property type="match status" value="1"/>
</dbReference>
<evidence type="ECO:0000313" key="3">
    <source>
        <dbReference type="EMBL" id="PAB52154.1"/>
    </source>
</evidence>
<feature type="domain" description="GP-PDE" evidence="2">
    <location>
        <begin position="25"/>
        <end position="258"/>
    </location>
</feature>
<dbReference type="Pfam" id="PF03009">
    <property type="entry name" value="GDPD"/>
    <property type="match status" value="1"/>
</dbReference>
<name>A0AAX0PUD4_LACJH</name>
<keyword evidence="1" id="KW-0812">Transmembrane</keyword>
<dbReference type="Proteomes" id="UP000216448">
    <property type="component" value="Unassembled WGS sequence"/>
</dbReference>
<organism evidence="3 4">
    <name type="scientific">Lactobacillus johnsonii</name>
    <dbReference type="NCBI Taxonomy" id="33959"/>
    <lineage>
        <taxon>Bacteria</taxon>
        <taxon>Bacillati</taxon>
        <taxon>Bacillota</taxon>
        <taxon>Bacilli</taxon>
        <taxon>Lactobacillales</taxon>
        <taxon>Lactobacillaceae</taxon>
        <taxon>Lactobacillus</taxon>
    </lineage>
</organism>
<dbReference type="AlphaFoldDB" id="A0AAX0PUD4"/>
<sequence length="462" mass="52744">MGHYTSRLYFLALFFSLIFIFESGFLVIGHRGNPSKYPEETIQSDNSAFADGADYVELDLHVSKDNVLVVSHDRDLSRVVGSPVIVSQNNFSYLNTLKQANGESIISLDQLFDYYKDKPNTKFLLETKKTKHNSPKNMEKLLASSIKKYHMQDRVMIHSFSAPSLKTMSQLLPDVPRIFIVGSLQRINFDVLSYVNGINISSDLVTQNPKLISQLHALHQKVFVWAEMNESPKLWNWLINNDVDGVVTNFPARGYKYKLAKSGTKKYTVNKDGIYFGRTPTGVSVNPYLNVKTSKQISFLQPVHVSSAVIASGQTFYQIGDTEFVPADLVSLDLQPEWILPYWNLSIINPTQNPIFTYNKPDRQSGKKAQLMPNKRYKILGVSGGVNDLWLLTDYGWVKSSKILYYGLFNKNTFAYKNYRKLDPAYRQTNVALFPYLPVEKVPIKNFWSTYSDVNAVIFNQR</sequence>
<dbReference type="InterPro" id="IPR030395">
    <property type="entry name" value="GP_PDE_dom"/>
</dbReference>
<comment type="caution">
    <text evidence="3">The sequence shown here is derived from an EMBL/GenBank/DDBJ whole genome shotgun (WGS) entry which is preliminary data.</text>
</comment>
<dbReference type="Gene3D" id="3.20.20.190">
    <property type="entry name" value="Phosphatidylinositol (PI) phosphodiesterase"/>
    <property type="match status" value="1"/>
</dbReference>
<dbReference type="InterPro" id="IPR017946">
    <property type="entry name" value="PLC-like_Pdiesterase_TIM-brl"/>
</dbReference>
<gene>
    <name evidence="3" type="ORF">A3P64_08120</name>
</gene>
<keyword evidence="1" id="KW-1133">Transmembrane helix</keyword>
<evidence type="ECO:0000259" key="2">
    <source>
        <dbReference type="PROSITE" id="PS51704"/>
    </source>
</evidence>
<evidence type="ECO:0000313" key="4">
    <source>
        <dbReference type="Proteomes" id="UP000216448"/>
    </source>
</evidence>
<dbReference type="CDD" id="cd08556">
    <property type="entry name" value="GDPD"/>
    <property type="match status" value="1"/>
</dbReference>
<dbReference type="EMBL" id="NIBB01000060">
    <property type="protein sequence ID" value="PAB52154.1"/>
    <property type="molecule type" value="Genomic_DNA"/>
</dbReference>